<dbReference type="PANTHER" id="PTHR11644:SF2">
    <property type="entry name" value="CYTIDINE DEAMINASE"/>
    <property type="match status" value="1"/>
</dbReference>
<evidence type="ECO:0000256" key="3">
    <source>
        <dbReference type="ARBA" id="ARBA00006576"/>
    </source>
</evidence>
<dbReference type="KEGG" id="peo:AS203_06480"/>
<dbReference type="NCBIfam" id="NF004064">
    <property type="entry name" value="PRK05578.1"/>
    <property type="match status" value="1"/>
</dbReference>
<dbReference type="GO" id="GO:0008270">
    <property type="term" value="F:zinc ion binding"/>
    <property type="evidence" value="ECO:0007669"/>
    <property type="project" value="UniProtKB-UniRule"/>
</dbReference>
<dbReference type="RefSeq" id="WP_025066481.1">
    <property type="nucleotide sequence ID" value="NZ_CAUPOR010000031.1"/>
</dbReference>
<gene>
    <name evidence="16" type="ORF">AS203_06480</name>
</gene>
<dbReference type="GO" id="GO:0004126">
    <property type="term" value="F:cytidine deaminase activity"/>
    <property type="evidence" value="ECO:0007669"/>
    <property type="project" value="UniProtKB-UniRule"/>
</dbReference>
<evidence type="ECO:0000256" key="2">
    <source>
        <dbReference type="ARBA" id="ARBA00003949"/>
    </source>
</evidence>
<comment type="similarity">
    <text evidence="3 14">Belongs to the cytidine and deoxycytidylate deaminase family.</text>
</comment>
<evidence type="ECO:0000256" key="1">
    <source>
        <dbReference type="ARBA" id="ARBA00001947"/>
    </source>
</evidence>
<dbReference type="InterPro" id="IPR016193">
    <property type="entry name" value="Cytidine_deaminase-like"/>
</dbReference>
<dbReference type="eggNOG" id="COG0295">
    <property type="taxonomic scope" value="Bacteria"/>
</dbReference>
<comment type="catalytic activity">
    <reaction evidence="11 14">
        <text>cytidine + H2O + H(+) = uridine + NH4(+)</text>
        <dbReference type="Rhea" id="RHEA:16069"/>
        <dbReference type="ChEBI" id="CHEBI:15377"/>
        <dbReference type="ChEBI" id="CHEBI:15378"/>
        <dbReference type="ChEBI" id="CHEBI:16704"/>
        <dbReference type="ChEBI" id="CHEBI:17562"/>
        <dbReference type="ChEBI" id="CHEBI:28938"/>
        <dbReference type="EC" id="3.5.4.5"/>
    </reaction>
</comment>
<evidence type="ECO:0000256" key="10">
    <source>
        <dbReference type="ARBA" id="ARBA00049252"/>
    </source>
</evidence>
<comment type="catalytic activity">
    <reaction evidence="10 14">
        <text>2'-deoxycytidine + H2O + H(+) = 2'-deoxyuridine + NH4(+)</text>
        <dbReference type="Rhea" id="RHEA:13433"/>
        <dbReference type="ChEBI" id="CHEBI:15377"/>
        <dbReference type="ChEBI" id="CHEBI:15378"/>
        <dbReference type="ChEBI" id="CHEBI:15698"/>
        <dbReference type="ChEBI" id="CHEBI:16450"/>
        <dbReference type="ChEBI" id="CHEBI:28938"/>
        <dbReference type="EC" id="3.5.4.5"/>
    </reaction>
</comment>
<feature type="binding site" evidence="13">
    <location>
        <position position="114"/>
    </location>
    <ligand>
        <name>Zn(2+)</name>
        <dbReference type="ChEBI" id="CHEBI:29105"/>
        <note>catalytic</note>
    </ligand>
</feature>
<evidence type="ECO:0000256" key="13">
    <source>
        <dbReference type="PIRSR" id="PIRSR606262-3"/>
    </source>
</evidence>
<dbReference type="SUPFAM" id="SSF53927">
    <property type="entry name" value="Cytidine deaminase-like"/>
    <property type="match status" value="1"/>
</dbReference>
<dbReference type="Proteomes" id="UP000056252">
    <property type="component" value="Chromosome"/>
</dbReference>
<evidence type="ECO:0000256" key="4">
    <source>
        <dbReference type="ARBA" id="ARBA00012783"/>
    </source>
</evidence>
<dbReference type="AlphaFoldDB" id="A0A0S2KKW8"/>
<name>A0A0S2KKW8_9BACT</name>
<keyword evidence="8 13" id="KW-0862">Zinc</keyword>
<reference evidence="17" key="1">
    <citation type="submission" date="2015-11" db="EMBL/GenBank/DDBJ databases">
        <authorList>
            <person name="Holder M.E."/>
            <person name="Ajami N.J."/>
            <person name="Petrosino J.F."/>
        </authorList>
    </citation>
    <scope>NUCLEOTIDE SEQUENCE [LARGE SCALE GENOMIC DNA]</scope>
    <source>
        <strain evidence="17">F0113</strain>
    </source>
</reference>
<evidence type="ECO:0000313" key="17">
    <source>
        <dbReference type="Proteomes" id="UP000056252"/>
    </source>
</evidence>
<dbReference type="InterPro" id="IPR002125">
    <property type="entry name" value="CMP_dCMP_dom"/>
</dbReference>
<organism evidence="16 17">
    <name type="scientific">Hoylesella enoeca</name>
    <dbReference type="NCBI Taxonomy" id="76123"/>
    <lineage>
        <taxon>Bacteria</taxon>
        <taxon>Pseudomonadati</taxon>
        <taxon>Bacteroidota</taxon>
        <taxon>Bacteroidia</taxon>
        <taxon>Bacteroidales</taxon>
        <taxon>Prevotellaceae</taxon>
        <taxon>Hoylesella</taxon>
    </lineage>
</organism>
<dbReference type="InterPro" id="IPR016192">
    <property type="entry name" value="APOBEC/CMP_deaminase_Zn-bd"/>
</dbReference>
<evidence type="ECO:0000256" key="9">
    <source>
        <dbReference type="ARBA" id="ARBA00032005"/>
    </source>
</evidence>
<keyword evidence="6 13" id="KW-0479">Metal-binding</keyword>
<feature type="domain" description="CMP/dCMP-type deaminase" evidence="15">
    <location>
        <begin position="20"/>
        <end position="156"/>
    </location>
</feature>
<feature type="binding site" evidence="13">
    <location>
        <position position="111"/>
    </location>
    <ligand>
        <name>Zn(2+)</name>
        <dbReference type="ChEBI" id="CHEBI:29105"/>
        <note>catalytic</note>
    </ligand>
</feature>
<comment type="cofactor">
    <cofactor evidence="1 13 14">
        <name>Zn(2+)</name>
        <dbReference type="ChEBI" id="CHEBI:29105"/>
    </cofactor>
</comment>
<dbReference type="PANTHER" id="PTHR11644">
    <property type="entry name" value="CYTIDINE DEAMINASE"/>
    <property type="match status" value="1"/>
</dbReference>
<feature type="active site" description="Proton donor" evidence="12">
    <location>
        <position position="74"/>
    </location>
</feature>
<evidence type="ECO:0000256" key="14">
    <source>
        <dbReference type="RuleBase" id="RU364006"/>
    </source>
</evidence>
<proteinExistence type="inferred from homology"/>
<comment type="function">
    <text evidence="2 14">This enzyme scavenges exogenous and endogenous cytidine and 2'-deoxycytidine for UMP synthesis.</text>
</comment>
<keyword evidence="17" id="KW-1185">Reference proteome</keyword>
<dbReference type="GO" id="GO:0072527">
    <property type="term" value="P:pyrimidine-containing compound metabolic process"/>
    <property type="evidence" value="ECO:0007669"/>
    <property type="project" value="UniProtKB-ARBA"/>
</dbReference>
<dbReference type="InterPro" id="IPR006262">
    <property type="entry name" value="Cyt_deam_tetra"/>
</dbReference>
<protein>
    <recommendedName>
        <fullName evidence="5 14">Cytidine deaminase</fullName>
        <ecNumber evidence="4 14">3.5.4.5</ecNumber>
    </recommendedName>
    <alternativeName>
        <fullName evidence="9 14">Cytidine aminohydrolase</fullName>
    </alternativeName>
</protein>
<evidence type="ECO:0000256" key="12">
    <source>
        <dbReference type="PIRSR" id="PIRSR606262-1"/>
    </source>
</evidence>
<sequence length="159" mass="17476">MEEIHVDIKIERYAMEELPESEQELVREAIKATHNAYANYSHFYVGAALRLANGQIVIGANQENAAFPSGLCAERSAIFAAQSQQPEQPITTLAIAAANSNGLLEDPITPCGACRQVILEMEDRYKRPVRILLYGTQAVYAVGSVKDLLPLSFVDANMH</sequence>
<dbReference type="GO" id="GO:0055086">
    <property type="term" value="P:nucleobase-containing small molecule metabolic process"/>
    <property type="evidence" value="ECO:0007669"/>
    <property type="project" value="UniProtKB-ARBA"/>
</dbReference>
<dbReference type="NCBIfam" id="TIGR01354">
    <property type="entry name" value="cyt_deam_tetra"/>
    <property type="match status" value="1"/>
</dbReference>
<dbReference type="EMBL" id="CP013195">
    <property type="protein sequence ID" value="ALO48766.1"/>
    <property type="molecule type" value="Genomic_DNA"/>
</dbReference>
<dbReference type="STRING" id="76123.AS203_06480"/>
<dbReference type="OrthoDB" id="9795347at2"/>
<evidence type="ECO:0000256" key="5">
    <source>
        <dbReference type="ARBA" id="ARBA00018266"/>
    </source>
</evidence>
<keyword evidence="7 14" id="KW-0378">Hydrolase</keyword>
<dbReference type="InterPro" id="IPR050202">
    <property type="entry name" value="Cyt/Deoxycyt_deaminase"/>
</dbReference>
<dbReference type="EC" id="3.5.4.5" evidence="4 14"/>
<dbReference type="PROSITE" id="PS00903">
    <property type="entry name" value="CYT_DCMP_DEAMINASES_1"/>
    <property type="match status" value="1"/>
</dbReference>
<dbReference type="CDD" id="cd01283">
    <property type="entry name" value="cytidine_deaminase"/>
    <property type="match status" value="1"/>
</dbReference>
<dbReference type="GO" id="GO:0005829">
    <property type="term" value="C:cytosol"/>
    <property type="evidence" value="ECO:0007669"/>
    <property type="project" value="TreeGrafter"/>
</dbReference>
<evidence type="ECO:0000256" key="8">
    <source>
        <dbReference type="ARBA" id="ARBA00022833"/>
    </source>
</evidence>
<dbReference type="Gene3D" id="3.40.140.10">
    <property type="entry name" value="Cytidine Deaminase, domain 2"/>
    <property type="match status" value="1"/>
</dbReference>
<dbReference type="Pfam" id="PF00383">
    <property type="entry name" value="dCMP_cyt_deam_1"/>
    <property type="match status" value="1"/>
</dbReference>
<evidence type="ECO:0000256" key="7">
    <source>
        <dbReference type="ARBA" id="ARBA00022801"/>
    </source>
</evidence>
<accession>A0A0S2KKW8</accession>
<dbReference type="GO" id="GO:0042802">
    <property type="term" value="F:identical protein binding"/>
    <property type="evidence" value="ECO:0007669"/>
    <property type="project" value="UniProtKB-ARBA"/>
</dbReference>
<evidence type="ECO:0000259" key="15">
    <source>
        <dbReference type="PROSITE" id="PS51747"/>
    </source>
</evidence>
<dbReference type="PROSITE" id="PS51747">
    <property type="entry name" value="CYT_DCMP_DEAMINASES_2"/>
    <property type="match status" value="1"/>
</dbReference>
<evidence type="ECO:0000256" key="6">
    <source>
        <dbReference type="ARBA" id="ARBA00022723"/>
    </source>
</evidence>
<evidence type="ECO:0000256" key="11">
    <source>
        <dbReference type="ARBA" id="ARBA00049558"/>
    </source>
</evidence>
<evidence type="ECO:0000313" key="16">
    <source>
        <dbReference type="EMBL" id="ALO48766.1"/>
    </source>
</evidence>
<feature type="binding site" evidence="13">
    <location>
        <position position="72"/>
    </location>
    <ligand>
        <name>Zn(2+)</name>
        <dbReference type="ChEBI" id="CHEBI:29105"/>
        <note>catalytic</note>
    </ligand>
</feature>